<keyword evidence="11 19" id="KW-0067">ATP-binding</keyword>
<dbReference type="GO" id="GO:0030246">
    <property type="term" value="F:carbohydrate binding"/>
    <property type="evidence" value="ECO:0007669"/>
    <property type="project" value="UniProtKB-KW"/>
</dbReference>
<dbReference type="InterPro" id="IPR003609">
    <property type="entry name" value="Pan_app"/>
</dbReference>
<reference evidence="26" key="1">
    <citation type="journal article" date="2014" name="Science">
        <title>The coffee genome provides insight into the convergent evolution of caffeine biosynthesis.</title>
        <authorList>
            <person name="Denoeud F."/>
            <person name="Carretero-Paulet L."/>
            <person name="Dereeper A."/>
            <person name="Droc G."/>
            <person name="Guyot R."/>
            <person name="Pietrella M."/>
            <person name="Zheng C."/>
            <person name="Alberti A."/>
            <person name="Anthony F."/>
            <person name="Aprea G."/>
            <person name="Aury J.M."/>
            <person name="Bento P."/>
            <person name="Bernard M."/>
            <person name="Bocs S."/>
            <person name="Campa C."/>
            <person name="Cenci A."/>
            <person name="Combes M.C."/>
            <person name="Crouzillat D."/>
            <person name="Da Silva C."/>
            <person name="Daddiego L."/>
            <person name="De Bellis F."/>
            <person name="Dussert S."/>
            <person name="Garsmeur O."/>
            <person name="Gayraud T."/>
            <person name="Guignon V."/>
            <person name="Jahn K."/>
            <person name="Jamilloux V."/>
            <person name="Joet T."/>
            <person name="Labadie K."/>
            <person name="Lan T."/>
            <person name="Leclercq J."/>
            <person name="Lepelley M."/>
            <person name="Leroy T."/>
            <person name="Li L.T."/>
            <person name="Librado P."/>
            <person name="Lopez L."/>
            <person name="Munoz A."/>
            <person name="Noel B."/>
            <person name="Pallavicini A."/>
            <person name="Perrotta G."/>
            <person name="Poncet V."/>
            <person name="Pot D."/>
            <person name="Priyono X."/>
            <person name="Rigoreau M."/>
            <person name="Rouard M."/>
            <person name="Rozas J."/>
            <person name="Tranchant-Dubreuil C."/>
            <person name="VanBuren R."/>
            <person name="Zhang Q."/>
            <person name="Andrade A.C."/>
            <person name="Argout X."/>
            <person name="Bertrand B."/>
            <person name="de Kochko A."/>
            <person name="Graziosi G."/>
            <person name="Henry R.J."/>
            <person name="Jayarama X."/>
            <person name="Ming R."/>
            <person name="Nagai C."/>
            <person name="Rounsley S."/>
            <person name="Sankoff D."/>
            <person name="Giuliano G."/>
            <person name="Albert V.A."/>
            <person name="Wincker P."/>
            <person name="Lashermes P."/>
        </authorList>
    </citation>
    <scope>NUCLEOTIDE SEQUENCE [LARGE SCALE GENOMIC DNA]</scope>
    <source>
        <strain evidence="26">cv. DH200-94</strain>
    </source>
</reference>
<dbReference type="InterPro" id="IPR024171">
    <property type="entry name" value="SRK-like_kinase"/>
</dbReference>
<evidence type="ECO:0000256" key="14">
    <source>
        <dbReference type="ARBA" id="ARBA00023157"/>
    </source>
</evidence>
<feature type="domain" description="Bulb-type lectin" evidence="23">
    <location>
        <begin position="85"/>
        <end position="212"/>
    </location>
</feature>
<dbReference type="SUPFAM" id="SSF56112">
    <property type="entry name" value="Protein kinase-like (PK-like)"/>
    <property type="match status" value="1"/>
</dbReference>
<comment type="catalytic activity">
    <reaction evidence="17 19">
        <text>L-threonyl-[protein] + ATP = O-phospho-L-threonyl-[protein] + ADP + H(+)</text>
        <dbReference type="Rhea" id="RHEA:46608"/>
        <dbReference type="Rhea" id="RHEA-COMP:11060"/>
        <dbReference type="Rhea" id="RHEA-COMP:11605"/>
        <dbReference type="ChEBI" id="CHEBI:15378"/>
        <dbReference type="ChEBI" id="CHEBI:30013"/>
        <dbReference type="ChEBI" id="CHEBI:30616"/>
        <dbReference type="ChEBI" id="CHEBI:61977"/>
        <dbReference type="ChEBI" id="CHEBI:456216"/>
        <dbReference type="EC" id="2.7.11.1"/>
    </reaction>
</comment>
<protein>
    <recommendedName>
        <fullName evidence="19">Receptor-like serine/threonine-protein kinase</fullName>
        <ecNumber evidence="19">2.7.11.1</ecNumber>
    </recommendedName>
</protein>
<keyword evidence="4" id="KW-0597">Phosphoprotein</keyword>
<dbReference type="InterPro" id="IPR001480">
    <property type="entry name" value="Bulb-type_lectin_dom"/>
</dbReference>
<gene>
    <name evidence="25" type="ORF">GSCOC_T00016935001</name>
</gene>
<evidence type="ECO:0000256" key="6">
    <source>
        <dbReference type="ARBA" id="ARBA00022692"/>
    </source>
</evidence>
<dbReference type="GO" id="GO:0016020">
    <property type="term" value="C:membrane"/>
    <property type="evidence" value="ECO:0007669"/>
    <property type="project" value="UniProtKB-SubCell"/>
</dbReference>
<evidence type="ECO:0000256" key="11">
    <source>
        <dbReference type="ARBA" id="ARBA00022840"/>
    </source>
</evidence>
<dbReference type="PROSITE" id="PS50927">
    <property type="entry name" value="BULB_LECTIN"/>
    <property type="match status" value="1"/>
</dbReference>
<dbReference type="GO" id="GO:0005524">
    <property type="term" value="F:ATP binding"/>
    <property type="evidence" value="ECO:0007669"/>
    <property type="project" value="UniProtKB-UniRule"/>
</dbReference>
<dbReference type="PROSITE" id="PS50948">
    <property type="entry name" value="PAN"/>
    <property type="match status" value="1"/>
</dbReference>
<dbReference type="InParanoid" id="A0A068V7U6"/>
<evidence type="ECO:0000256" key="5">
    <source>
        <dbReference type="ARBA" id="ARBA00022679"/>
    </source>
</evidence>
<dbReference type="OMA" id="GEPSWIM"/>
<evidence type="ECO:0000256" key="18">
    <source>
        <dbReference type="ARBA" id="ARBA00048679"/>
    </source>
</evidence>
<dbReference type="CDD" id="cd00028">
    <property type="entry name" value="B_lectin"/>
    <property type="match status" value="1"/>
</dbReference>
<keyword evidence="2 19" id="KW-0723">Serine/threonine-protein kinase</keyword>
<evidence type="ECO:0000256" key="15">
    <source>
        <dbReference type="ARBA" id="ARBA00023170"/>
    </source>
</evidence>
<keyword evidence="3" id="KW-0245">EGF-like domain</keyword>
<dbReference type="InterPro" id="IPR051343">
    <property type="entry name" value="G-type_lectin_kinases/EP1-like"/>
</dbReference>
<evidence type="ECO:0000259" key="24">
    <source>
        <dbReference type="PROSITE" id="PS50948"/>
    </source>
</evidence>
<dbReference type="EC" id="2.7.11.1" evidence="19"/>
<accession>A0A068V7U6</accession>
<keyword evidence="7" id="KW-0732">Signal</keyword>
<feature type="domain" description="Protein kinase" evidence="22">
    <location>
        <begin position="515"/>
        <end position="789"/>
    </location>
</feature>
<feature type="binding site" evidence="20">
    <location>
        <position position="543"/>
    </location>
    <ligand>
        <name>ATP</name>
        <dbReference type="ChEBI" id="CHEBI:30616"/>
    </ligand>
</feature>
<evidence type="ECO:0000256" key="17">
    <source>
        <dbReference type="ARBA" id="ARBA00047899"/>
    </source>
</evidence>
<dbReference type="InterPro" id="IPR017441">
    <property type="entry name" value="Protein_kinase_ATP_BS"/>
</dbReference>
<dbReference type="Pfam" id="PF00069">
    <property type="entry name" value="Pkinase"/>
    <property type="match status" value="1"/>
</dbReference>
<name>A0A068V7U6_COFCA</name>
<evidence type="ECO:0000256" key="1">
    <source>
        <dbReference type="ARBA" id="ARBA00004479"/>
    </source>
</evidence>
<dbReference type="SUPFAM" id="SSF51110">
    <property type="entry name" value="alpha-D-mannose-specific plant lectins"/>
    <property type="match status" value="1"/>
</dbReference>
<dbReference type="Gene3D" id="1.10.510.10">
    <property type="entry name" value="Transferase(Phosphotransferase) domain 1"/>
    <property type="match status" value="1"/>
</dbReference>
<evidence type="ECO:0000256" key="2">
    <source>
        <dbReference type="ARBA" id="ARBA00022527"/>
    </source>
</evidence>
<dbReference type="PANTHER" id="PTHR47976:SF30">
    <property type="entry name" value="RECEPTOR-LIKE SERINE_THREONINE-PROTEIN KINASE"/>
    <property type="match status" value="1"/>
</dbReference>
<keyword evidence="6 21" id="KW-0812">Transmembrane</keyword>
<dbReference type="AlphaFoldDB" id="A0A068V7U6"/>
<evidence type="ECO:0000256" key="8">
    <source>
        <dbReference type="ARBA" id="ARBA00022734"/>
    </source>
</evidence>
<comment type="subcellular location">
    <subcellularLocation>
        <location evidence="1">Membrane</location>
        <topology evidence="1">Single-pass type I membrane protein</topology>
    </subcellularLocation>
</comment>
<feature type="transmembrane region" description="Helical" evidence="21">
    <location>
        <begin position="6"/>
        <end position="24"/>
    </location>
</feature>
<comment type="similarity">
    <text evidence="19">Belongs to the protein kinase superfamily. Ser/Thr protein kinase family.</text>
</comment>
<sequence>MCSPCNHLRCLLVHFFPTFIFFLAKNLLYNLHSTNQQMAFKHKPYHAAVLLSSLLIISSSKFLGAKVLNYSSTAYLSTLWPNHPSQMVNTTELASVTPILLRRTDGPWFMCGFYCNMDGSSCLFGVLIFQNLNSAFLQFPQLVWSANRNNPVPTHAALQLRQDRDLVLINFDLTVVWSSNTRGKPVSGINLTDTGNLVLFGRNNETIWQSFDHPTDSLLWGQKLVPGQKLRASVSELNMSQGLFCLSVTPDALMGYMESNPPQRYYTSRFHEGHSFEFNKGRLYGWDIPYSSSSQFLKFDPDGHLKVYQWDGMHWRQVADLLSPEAGDCGYPMVCGKYGVCKHGQCGCPDAANYQSNFFRQIDSRHPNLGCSALTPISCDYAKDQSFLELKNAYYFAFDSSSYNHGTGLDECKNSCLNNCSCKAALFAYDGNGTSEGGCLLLNEVFSIINNENHAVSVHNTTLFVKVSNVKISKRSKVTLAKRLKELKEIEMDLLDHLPGMPTRYSYEMLKKMTENFSRKLGQGGFGSVYEGILDNGTKIAVKYLDGFGQVKDSFLVEANTIGSIHHINLVKLVGYCSEKSHRLLVYEYMANGSLDTWIFGGTEKSPLPWHTRRKIILDIAKGLAYLHEECCQKIIHFDVKPQNVLLDQNFNAKVSDFGLSKLLEKDQSRVVTRMRGTPGYLAPEWLHSAGMTEKVDVYSFGVVIMEIICGRKNVDWSMTGENSHLLSLFKRKALEERLQDIVDKKSEDMLIHVEEAVDVMKIGAWCLQSDFTRRPSMSLVVKALEGLVTAETNINYEQLFMQSSSICIRWQWYFRRRLFITE</sequence>
<dbReference type="FunFam" id="2.90.10.30:FF:000003">
    <property type="entry name" value="Os04g0303100 protein"/>
    <property type="match status" value="1"/>
</dbReference>
<keyword evidence="10 19" id="KW-0418">Kinase</keyword>
<dbReference type="Gene3D" id="3.30.200.20">
    <property type="entry name" value="Phosphorylase Kinase, domain 1"/>
    <property type="match status" value="1"/>
</dbReference>
<keyword evidence="13 21" id="KW-0472">Membrane</keyword>
<evidence type="ECO:0000313" key="26">
    <source>
        <dbReference type="Proteomes" id="UP000295252"/>
    </source>
</evidence>
<dbReference type="InterPro" id="IPR000719">
    <property type="entry name" value="Prot_kinase_dom"/>
</dbReference>
<dbReference type="InterPro" id="IPR008271">
    <property type="entry name" value="Ser/Thr_kinase_AS"/>
</dbReference>
<keyword evidence="8" id="KW-0430">Lectin</keyword>
<dbReference type="SMART" id="SM00220">
    <property type="entry name" value="S_TKc"/>
    <property type="match status" value="1"/>
</dbReference>
<dbReference type="Gene3D" id="2.90.10.30">
    <property type="match status" value="1"/>
</dbReference>
<evidence type="ECO:0000256" key="7">
    <source>
        <dbReference type="ARBA" id="ARBA00022729"/>
    </source>
</evidence>
<evidence type="ECO:0000313" key="25">
    <source>
        <dbReference type="EMBL" id="CDP15993.1"/>
    </source>
</evidence>
<evidence type="ECO:0000256" key="21">
    <source>
        <dbReference type="SAM" id="Phobius"/>
    </source>
</evidence>
<evidence type="ECO:0000256" key="3">
    <source>
        <dbReference type="ARBA" id="ARBA00022536"/>
    </source>
</evidence>
<evidence type="ECO:0000256" key="4">
    <source>
        <dbReference type="ARBA" id="ARBA00022553"/>
    </source>
</evidence>
<keyword evidence="12 21" id="KW-1133">Transmembrane helix</keyword>
<keyword evidence="26" id="KW-1185">Reference proteome</keyword>
<dbReference type="FunFam" id="1.10.510.10:FF:000248">
    <property type="entry name" value="S-receptor-like kinase 5"/>
    <property type="match status" value="1"/>
</dbReference>
<dbReference type="FunFam" id="3.30.200.20:FF:000178">
    <property type="entry name" value="serine/threonine-protein kinase PBS1-like"/>
    <property type="match status" value="1"/>
</dbReference>
<dbReference type="CDD" id="cd14066">
    <property type="entry name" value="STKc_IRAK"/>
    <property type="match status" value="1"/>
</dbReference>
<dbReference type="PhylomeDB" id="A0A068V7U6"/>
<dbReference type="PANTHER" id="PTHR47976">
    <property type="entry name" value="G-TYPE LECTIN S-RECEPTOR-LIKE SERINE/THREONINE-PROTEIN KINASE SD2-5"/>
    <property type="match status" value="1"/>
</dbReference>
<keyword evidence="14" id="KW-1015">Disulfide bond</keyword>
<dbReference type="InterPro" id="IPR036426">
    <property type="entry name" value="Bulb-type_lectin_dom_sf"/>
</dbReference>
<dbReference type="Pfam" id="PF01453">
    <property type="entry name" value="B_lectin"/>
    <property type="match status" value="1"/>
</dbReference>
<evidence type="ECO:0000256" key="20">
    <source>
        <dbReference type="PROSITE-ProRule" id="PRU10141"/>
    </source>
</evidence>
<dbReference type="PROSITE" id="PS00107">
    <property type="entry name" value="PROTEIN_KINASE_ATP"/>
    <property type="match status" value="1"/>
</dbReference>
<evidence type="ECO:0000256" key="16">
    <source>
        <dbReference type="ARBA" id="ARBA00023180"/>
    </source>
</evidence>
<comment type="catalytic activity">
    <reaction evidence="18 19">
        <text>L-seryl-[protein] + ATP = O-phospho-L-seryl-[protein] + ADP + H(+)</text>
        <dbReference type="Rhea" id="RHEA:17989"/>
        <dbReference type="Rhea" id="RHEA-COMP:9863"/>
        <dbReference type="Rhea" id="RHEA-COMP:11604"/>
        <dbReference type="ChEBI" id="CHEBI:15378"/>
        <dbReference type="ChEBI" id="CHEBI:29999"/>
        <dbReference type="ChEBI" id="CHEBI:30616"/>
        <dbReference type="ChEBI" id="CHEBI:83421"/>
        <dbReference type="ChEBI" id="CHEBI:456216"/>
        <dbReference type="EC" id="2.7.11.1"/>
    </reaction>
</comment>
<evidence type="ECO:0000256" key="9">
    <source>
        <dbReference type="ARBA" id="ARBA00022741"/>
    </source>
</evidence>
<dbReference type="CDD" id="cd01098">
    <property type="entry name" value="PAN_AP_plant"/>
    <property type="match status" value="1"/>
</dbReference>
<dbReference type="GO" id="GO:0106310">
    <property type="term" value="F:protein serine kinase activity"/>
    <property type="evidence" value="ECO:0007669"/>
    <property type="project" value="RHEA"/>
</dbReference>
<evidence type="ECO:0000259" key="22">
    <source>
        <dbReference type="PROSITE" id="PS50011"/>
    </source>
</evidence>
<dbReference type="OrthoDB" id="4062651at2759"/>
<dbReference type="PROSITE" id="PS50011">
    <property type="entry name" value="PROTEIN_KINASE_DOM"/>
    <property type="match status" value="1"/>
</dbReference>
<evidence type="ECO:0000256" key="19">
    <source>
        <dbReference type="PIRNR" id="PIRNR000641"/>
    </source>
</evidence>
<keyword evidence="15" id="KW-0675">Receptor</keyword>
<evidence type="ECO:0000256" key="10">
    <source>
        <dbReference type="ARBA" id="ARBA00022777"/>
    </source>
</evidence>
<dbReference type="InterPro" id="IPR011009">
    <property type="entry name" value="Kinase-like_dom_sf"/>
</dbReference>
<organism evidence="25 26">
    <name type="scientific">Coffea canephora</name>
    <name type="common">Robusta coffee</name>
    <dbReference type="NCBI Taxonomy" id="49390"/>
    <lineage>
        <taxon>Eukaryota</taxon>
        <taxon>Viridiplantae</taxon>
        <taxon>Streptophyta</taxon>
        <taxon>Embryophyta</taxon>
        <taxon>Tracheophyta</taxon>
        <taxon>Spermatophyta</taxon>
        <taxon>Magnoliopsida</taxon>
        <taxon>eudicotyledons</taxon>
        <taxon>Gunneridae</taxon>
        <taxon>Pentapetalae</taxon>
        <taxon>asterids</taxon>
        <taxon>lamiids</taxon>
        <taxon>Gentianales</taxon>
        <taxon>Rubiaceae</taxon>
        <taxon>Ixoroideae</taxon>
        <taxon>Gardenieae complex</taxon>
        <taxon>Bertiereae - Coffeeae clade</taxon>
        <taxon>Coffeeae</taxon>
        <taxon>Coffea</taxon>
    </lineage>
</organism>
<evidence type="ECO:0000256" key="12">
    <source>
        <dbReference type="ARBA" id="ARBA00022989"/>
    </source>
</evidence>
<evidence type="ECO:0000256" key="13">
    <source>
        <dbReference type="ARBA" id="ARBA00023136"/>
    </source>
</evidence>
<dbReference type="PIRSF" id="PIRSF000641">
    <property type="entry name" value="SRK"/>
    <property type="match status" value="1"/>
</dbReference>
<proteinExistence type="inferred from homology"/>
<keyword evidence="5 19" id="KW-0808">Transferase</keyword>
<evidence type="ECO:0000259" key="23">
    <source>
        <dbReference type="PROSITE" id="PS50927"/>
    </source>
</evidence>
<dbReference type="Gramene" id="CDP15993">
    <property type="protein sequence ID" value="CDP15993"/>
    <property type="gene ID" value="GSCOC_T00016935001"/>
</dbReference>
<dbReference type="EMBL" id="HG739196">
    <property type="protein sequence ID" value="CDP15993.1"/>
    <property type="molecule type" value="Genomic_DNA"/>
</dbReference>
<dbReference type="SMART" id="SM00108">
    <property type="entry name" value="B_lectin"/>
    <property type="match status" value="1"/>
</dbReference>
<feature type="domain" description="Apple" evidence="24">
    <location>
        <begin position="379"/>
        <end position="468"/>
    </location>
</feature>
<keyword evidence="16" id="KW-0325">Glycoprotein</keyword>
<keyword evidence="9 19" id="KW-0547">Nucleotide-binding</keyword>
<dbReference type="Proteomes" id="UP000295252">
    <property type="component" value="Chromosome VII"/>
</dbReference>
<dbReference type="Pfam" id="PF08276">
    <property type="entry name" value="PAN_2"/>
    <property type="match status" value="1"/>
</dbReference>
<dbReference type="PROSITE" id="PS00108">
    <property type="entry name" value="PROTEIN_KINASE_ST"/>
    <property type="match status" value="1"/>
</dbReference>
<dbReference type="GO" id="GO:0004674">
    <property type="term" value="F:protein serine/threonine kinase activity"/>
    <property type="evidence" value="ECO:0007669"/>
    <property type="project" value="UniProtKB-KW"/>
</dbReference>